<evidence type="ECO:0000313" key="2">
    <source>
        <dbReference type="EMBL" id="QDT42608.1"/>
    </source>
</evidence>
<feature type="transmembrane region" description="Helical" evidence="1">
    <location>
        <begin position="38"/>
        <end position="57"/>
    </location>
</feature>
<dbReference type="InterPro" id="IPR052712">
    <property type="entry name" value="Acid_resist_chaperone_HdeD"/>
</dbReference>
<keyword evidence="1" id="KW-1133">Transmembrane helix</keyword>
<keyword evidence="3" id="KW-1185">Reference proteome</keyword>
<dbReference type="EMBL" id="CP036269">
    <property type="protein sequence ID" value="QDT42608.1"/>
    <property type="molecule type" value="Genomic_DNA"/>
</dbReference>
<feature type="transmembrane region" description="Helical" evidence="1">
    <location>
        <begin position="12"/>
        <end position="32"/>
    </location>
</feature>
<feature type="transmembrane region" description="Helical" evidence="1">
    <location>
        <begin position="146"/>
        <end position="166"/>
    </location>
</feature>
<dbReference type="Proteomes" id="UP000317171">
    <property type="component" value="Chromosome"/>
</dbReference>
<dbReference type="KEGG" id="gaz:Pan241w_26940"/>
<sequence>MTDTPLPGAKDFKLTGIILCVIGVISLIAPFIAGTAVVFVIGFFLLLGGFLYVLQGSQVSGAPGKTQHILLGALMFIAGIMVVSHPIYGLSLLAMLMAFFFLFEGGWKIMLAFNIPANQGRMSVLFSGVISLLLGGLIAAQWPLSGIWAVGTLVGVDFLLTGFFLLNMSSAVSSGSSNDKEHIDQTV</sequence>
<evidence type="ECO:0000256" key="1">
    <source>
        <dbReference type="SAM" id="Phobius"/>
    </source>
</evidence>
<dbReference type="RefSeq" id="WP_198000499.1">
    <property type="nucleotide sequence ID" value="NZ_CP036269.1"/>
</dbReference>
<dbReference type="PANTHER" id="PTHR34989">
    <property type="entry name" value="PROTEIN HDED"/>
    <property type="match status" value="1"/>
</dbReference>
<gene>
    <name evidence="2" type="ORF">Pan241w_26940</name>
</gene>
<evidence type="ECO:0000313" key="3">
    <source>
        <dbReference type="Proteomes" id="UP000317171"/>
    </source>
</evidence>
<organism evidence="2 3">
    <name type="scientific">Gimesia alba</name>
    <dbReference type="NCBI Taxonomy" id="2527973"/>
    <lineage>
        <taxon>Bacteria</taxon>
        <taxon>Pseudomonadati</taxon>
        <taxon>Planctomycetota</taxon>
        <taxon>Planctomycetia</taxon>
        <taxon>Planctomycetales</taxon>
        <taxon>Planctomycetaceae</taxon>
        <taxon>Gimesia</taxon>
    </lineage>
</organism>
<dbReference type="Pfam" id="PF03729">
    <property type="entry name" value="DUF308"/>
    <property type="match status" value="1"/>
</dbReference>
<dbReference type="PANTHER" id="PTHR34989:SF1">
    <property type="entry name" value="PROTEIN HDED"/>
    <property type="match status" value="1"/>
</dbReference>
<dbReference type="GO" id="GO:0005886">
    <property type="term" value="C:plasma membrane"/>
    <property type="evidence" value="ECO:0007669"/>
    <property type="project" value="TreeGrafter"/>
</dbReference>
<accession>A0A517RFF7</accession>
<feature type="transmembrane region" description="Helical" evidence="1">
    <location>
        <begin position="122"/>
        <end position="140"/>
    </location>
</feature>
<feature type="transmembrane region" description="Helical" evidence="1">
    <location>
        <begin position="69"/>
        <end position="88"/>
    </location>
</feature>
<reference evidence="2 3" key="1">
    <citation type="submission" date="2019-02" db="EMBL/GenBank/DDBJ databases">
        <title>Deep-cultivation of Planctomycetes and their phenomic and genomic characterization uncovers novel biology.</title>
        <authorList>
            <person name="Wiegand S."/>
            <person name="Jogler M."/>
            <person name="Boedeker C."/>
            <person name="Pinto D."/>
            <person name="Vollmers J."/>
            <person name="Rivas-Marin E."/>
            <person name="Kohn T."/>
            <person name="Peeters S.H."/>
            <person name="Heuer A."/>
            <person name="Rast P."/>
            <person name="Oberbeckmann S."/>
            <person name="Bunk B."/>
            <person name="Jeske O."/>
            <person name="Meyerdierks A."/>
            <person name="Storesund J.E."/>
            <person name="Kallscheuer N."/>
            <person name="Luecker S."/>
            <person name="Lage O.M."/>
            <person name="Pohl T."/>
            <person name="Merkel B.J."/>
            <person name="Hornburger P."/>
            <person name="Mueller R.-W."/>
            <person name="Bruemmer F."/>
            <person name="Labrenz M."/>
            <person name="Spormann A.M."/>
            <person name="Op den Camp H."/>
            <person name="Overmann J."/>
            <person name="Amann R."/>
            <person name="Jetten M.S.M."/>
            <person name="Mascher T."/>
            <person name="Medema M.H."/>
            <person name="Devos D.P."/>
            <person name="Kaster A.-K."/>
            <person name="Ovreas L."/>
            <person name="Rohde M."/>
            <person name="Galperin M.Y."/>
            <person name="Jogler C."/>
        </authorList>
    </citation>
    <scope>NUCLEOTIDE SEQUENCE [LARGE SCALE GENOMIC DNA]</scope>
    <source>
        <strain evidence="2 3">Pan241w</strain>
    </source>
</reference>
<proteinExistence type="predicted"/>
<dbReference type="InterPro" id="IPR005325">
    <property type="entry name" value="DUF308_memb"/>
</dbReference>
<dbReference type="AlphaFoldDB" id="A0A517RFF7"/>
<keyword evidence="1" id="KW-0812">Transmembrane</keyword>
<keyword evidence="1" id="KW-0472">Membrane</keyword>
<name>A0A517RFF7_9PLAN</name>
<protein>
    <submittedName>
        <fullName evidence="2">Acid-resistance membrane protein</fullName>
    </submittedName>
</protein>